<dbReference type="Gene3D" id="3.40.50.10490">
    <property type="entry name" value="Glucose-6-phosphate isomerase like protein, domain 1"/>
    <property type="match status" value="1"/>
</dbReference>
<dbReference type="Proteomes" id="UP001370490">
    <property type="component" value="Unassembled WGS sequence"/>
</dbReference>
<evidence type="ECO:0000256" key="1">
    <source>
        <dbReference type="ARBA" id="ARBA00022737"/>
    </source>
</evidence>
<feature type="non-terminal residue" evidence="3">
    <location>
        <position position="1"/>
    </location>
</feature>
<dbReference type="AlphaFoldDB" id="A0AAN8Z8F1"/>
<name>A0AAN8Z8F1_9MAGN</name>
<dbReference type="GO" id="GO:0097367">
    <property type="term" value="F:carbohydrate derivative binding"/>
    <property type="evidence" value="ECO:0007669"/>
    <property type="project" value="InterPro"/>
</dbReference>
<evidence type="ECO:0000313" key="3">
    <source>
        <dbReference type="EMBL" id="KAK6928786.1"/>
    </source>
</evidence>
<keyword evidence="4" id="KW-1185">Reference proteome</keyword>
<protein>
    <submittedName>
        <fullName evidence="3">SIS domain</fullName>
    </submittedName>
</protein>
<accession>A0AAN8Z8F1</accession>
<dbReference type="PANTHER" id="PTHR10937">
    <property type="entry name" value="GLUCOSAMINE--FRUCTOSE-6-PHOSPHATE AMINOTRANSFERASE, ISOMERIZING"/>
    <property type="match status" value="1"/>
</dbReference>
<dbReference type="InterPro" id="IPR001347">
    <property type="entry name" value="SIS_dom"/>
</dbReference>
<dbReference type="GO" id="GO:0004360">
    <property type="term" value="F:glutamine-fructose-6-phosphate transaminase (isomerizing) activity"/>
    <property type="evidence" value="ECO:0007669"/>
    <property type="project" value="TreeGrafter"/>
</dbReference>
<proteinExistence type="predicted"/>
<evidence type="ECO:0000259" key="2">
    <source>
        <dbReference type="PROSITE" id="PS51464"/>
    </source>
</evidence>
<dbReference type="Pfam" id="PF01380">
    <property type="entry name" value="SIS"/>
    <property type="match status" value="1"/>
</dbReference>
<dbReference type="PROSITE" id="PS51464">
    <property type="entry name" value="SIS"/>
    <property type="match status" value="1"/>
</dbReference>
<evidence type="ECO:0000313" key="4">
    <source>
        <dbReference type="Proteomes" id="UP001370490"/>
    </source>
</evidence>
<dbReference type="GO" id="GO:0006047">
    <property type="term" value="P:UDP-N-acetylglucosamine metabolic process"/>
    <property type="evidence" value="ECO:0007669"/>
    <property type="project" value="TreeGrafter"/>
</dbReference>
<dbReference type="SUPFAM" id="SSF53697">
    <property type="entry name" value="SIS domain"/>
    <property type="match status" value="1"/>
</dbReference>
<organism evidence="3 4">
    <name type="scientific">Dillenia turbinata</name>
    <dbReference type="NCBI Taxonomy" id="194707"/>
    <lineage>
        <taxon>Eukaryota</taxon>
        <taxon>Viridiplantae</taxon>
        <taxon>Streptophyta</taxon>
        <taxon>Embryophyta</taxon>
        <taxon>Tracheophyta</taxon>
        <taxon>Spermatophyta</taxon>
        <taxon>Magnoliopsida</taxon>
        <taxon>eudicotyledons</taxon>
        <taxon>Gunneridae</taxon>
        <taxon>Pentapetalae</taxon>
        <taxon>Dilleniales</taxon>
        <taxon>Dilleniaceae</taxon>
        <taxon>Dillenia</taxon>
    </lineage>
</organism>
<gene>
    <name evidence="3" type="ORF">RJ641_004991</name>
</gene>
<dbReference type="InterPro" id="IPR035466">
    <property type="entry name" value="GlmS/AgaS_SIS"/>
</dbReference>
<dbReference type="GO" id="GO:0006487">
    <property type="term" value="P:protein N-linked glycosylation"/>
    <property type="evidence" value="ECO:0007669"/>
    <property type="project" value="TreeGrafter"/>
</dbReference>
<reference evidence="3 4" key="1">
    <citation type="submission" date="2023-12" db="EMBL/GenBank/DDBJ databases">
        <title>A high-quality genome assembly for Dillenia turbinata (Dilleniales).</title>
        <authorList>
            <person name="Chanderbali A."/>
        </authorList>
    </citation>
    <scope>NUCLEOTIDE SEQUENCE [LARGE SCALE GENOMIC DNA]</scope>
    <source>
        <strain evidence="3">LSX21</strain>
        <tissue evidence="3">Leaf</tissue>
    </source>
</reference>
<comment type="caution">
    <text evidence="3">The sequence shown here is derived from an EMBL/GenBank/DDBJ whole genome shotgun (WGS) entry which is preliminary data.</text>
</comment>
<dbReference type="EMBL" id="JBAMMX010000013">
    <property type="protein sequence ID" value="KAK6928786.1"/>
    <property type="molecule type" value="Genomic_DNA"/>
</dbReference>
<feature type="domain" description="SIS" evidence="2">
    <location>
        <begin position="105"/>
        <end position="236"/>
    </location>
</feature>
<sequence>VLKATLIHHGFTFGSEIDTEVMPKLNMFLTKQMKKVVCRFLSGFIRMVVCVSKFDNNNGKQSTGLSRPASVQHALSPKPLTTTTTRGRLIRVGSSKAKTVSLGGLKDHLKTKRQSRRIMFVGCGTSYNAALAARAIMEELPGILVTMEIASDLLDRQGPIYRADTADFVSQSDTSQALDMLKRIVLYVWASQTLLTDCGVHINTGCEIGVATTKAYTSKIVVMAKLALAVGDDTISSQQRREAILDGY</sequence>
<keyword evidence="1" id="KW-0677">Repeat</keyword>
<dbReference type="CDD" id="cd05008">
    <property type="entry name" value="SIS_GlmS_GlmD_1"/>
    <property type="match status" value="1"/>
</dbReference>
<dbReference type="PANTHER" id="PTHR10937:SF0">
    <property type="entry name" value="GLUTAMINE--FRUCTOSE-6-PHOSPHATE TRANSAMINASE (ISOMERIZING)"/>
    <property type="match status" value="1"/>
</dbReference>
<dbReference type="InterPro" id="IPR046348">
    <property type="entry name" value="SIS_dom_sf"/>
</dbReference>
<dbReference type="GO" id="GO:0006002">
    <property type="term" value="P:fructose 6-phosphate metabolic process"/>
    <property type="evidence" value="ECO:0007669"/>
    <property type="project" value="TreeGrafter"/>
</dbReference>